<dbReference type="PROSITE" id="PS51819">
    <property type="entry name" value="VOC"/>
    <property type="match status" value="1"/>
</dbReference>
<dbReference type="RefSeq" id="WP_046168706.1">
    <property type="nucleotide sequence ID" value="NZ_CP017707.1"/>
</dbReference>
<evidence type="ECO:0000313" key="2">
    <source>
        <dbReference type="EMBL" id="AOZ51966.1"/>
    </source>
</evidence>
<dbReference type="GeneID" id="68843397"/>
<dbReference type="PANTHER" id="PTHR34109">
    <property type="entry name" value="BNAUNNG04460D PROTEIN-RELATED"/>
    <property type="match status" value="1"/>
</dbReference>
<dbReference type="InterPro" id="IPR004360">
    <property type="entry name" value="Glyas_Fos-R_dOase_dom"/>
</dbReference>
<dbReference type="Gene3D" id="3.30.720.110">
    <property type="match status" value="1"/>
</dbReference>
<dbReference type="SUPFAM" id="SSF54593">
    <property type="entry name" value="Glyoxalase/Bleomycin resistance protein/Dihydroxybiphenyl dioxygenase"/>
    <property type="match status" value="1"/>
</dbReference>
<sequence length="138" mass="15330">MGETRALPGVYPCLCYDDAAAAMVWLERVFGFQRRFAVIEDGRVHHSELSLGNAVIMVSSPKPEQRWIGAGGLPGLAQALCVYVEDPAAHYERARAQGAEIVQALKGEDYGALGYLVRDLEGQQWYFSDYLPGEYWDS</sequence>
<dbReference type="EMBL" id="CP017707">
    <property type="protein sequence ID" value="AOZ51966.1"/>
    <property type="molecule type" value="Genomic_DNA"/>
</dbReference>
<dbReference type="Proteomes" id="UP000178776">
    <property type="component" value="Chromosome"/>
</dbReference>
<dbReference type="KEGG" id="cvc:BKX93_19535"/>
<reference evidence="2 3" key="1">
    <citation type="submission" date="2016-10" db="EMBL/GenBank/DDBJ databases">
        <title>Chromobacterium muskegensis sp. nov., an insecticidal bacterium isolated from Sphagnum bogs.</title>
        <authorList>
            <person name="Sparks M.E."/>
            <person name="Blackburn M.B."/>
            <person name="Gundersen-Rindal D.E."/>
            <person name="Mitchell A."/>
            <person name="Farrar R."/>
            <person name="Kuhar D."/>
        </authorList>
    </citation>
    <scope>NUCLEOTIDE SEQUENCE [LARGE SCALE GENOMIC DNA]</scope>
    <source>
        <strain evidence="2 3">21-1</strain>
    </source>
</reference>
<proteinExistence type="predicted"/>
<evidence type="ECO:0000313" key="3">
    <source>
        <dbReference type="Proteomes" id="UP000178776"/>
    </source>
</evidence>
<feature type="domain" description="VOC" evidence="1">
    <location>
        <begin position="6"/>
        <end position="130"/>
    </location>
</feature>
<dbReference type="InterPro" id="IPR029068">
    <property type="entry name" value="Glyas_Bleomycin-R_OHBP_Dase"/>
</dbReference>
<dbReference type="InterPro" id="IPR037523">
    <property type="entry name" value="VOC_core"/>
</dbReference>
<dbReference type="Pfam" id="PF00903">
    <property type="entry name" value="Glyoxalase"/>
    <property type="match status" value="1"/>
</dbReference>
<evidence type="ECO:0000259" key="1">
    <source>
        <dbReference type="PROSITE" id="PS51819"/>
    </source>
</evidence>
<name>A0A1D9LL15_9NEIS</name>
<dbReference type="PANTHER" id="PTHR34109:SF1">
    <property type="entry name" value="VOC DOMAIN-CONTAINING PROTEIN"/>
    <property type="match status" value="1"/>
</dbReference>
<dbReference type="AlphaFoldDB" id="A0A1D9LL15"/>
<dbReference type="Gene3D" id="3.30.720.120">
    <property type="match status" value="1"/>
</dbReference>
<dbReference type="STRING" id="1108595.BKX93_19535"/>
<gene>
    <name evidence="2" type="ORF">BKX93_19535</name>
</gene>
<protein>
    <recommendedName>
        <fullName evidence="1">VOC domain-containing protein</fullName>
    </recommendedName>
</protein>
<organism evidence="2 3">
    <name type="scientific">Chromobacterium vaccinii</name>
    <dbReference type="NCBI Taxonomy" id="1108595"/>
    <lineage>
        <taxon>Bacteria</taxon>
        <taxon>Pseudomonadati</taxon>
        <taxon>Pseudomonadota</taxon>
        <taxon>Betaproteobacteria</taxon>
        <taxon>Neisseriales</taxon>
        <taxon>Chromobacteriaceae</taxon>
        <taxon>Chromobacterium</taxon>
    </lineage>
</organism>
<accession>A0A1D9LL15</accession>